<keyword evidence="2" id="KW-1185">Reference proteome</keyword>
<dbReference type="InterPro" id="IPR033616">
    <property type="entry name" value="BLTP1"/>
</dbReference>
<dbReference type="GO" id="GO:0048488">
    <property type="term" value="P:synaptic vesicle endocytosis"/>
    <property type="evidence" value="ECO:0007669"/>
    <property type="project" value="TreeGrafter"/>
</dbReference>
<gene>
    <name evidence="1" type="ORF">PXEA_LOCUS27558</name>
</gene>
<dbReference type="PANTHER" id="PTHR31640:SF1">
    <property type="entry name" value="BRIDGE-LIKE LIPID TRANSFER PROTEIN FAMILY MEMBER 1"/>
    <property type="match status" value="1"/>
</dbReference>
<dbReference type="OrthoDB" id="10051416at2759"/>
<accession>A0A3S5BQ56</accession>
<evidence type="ECO:0000313" key="2">
    <source>
        <dbReference type="Proteomes" id="UP000784294"/>
    </source>
</evidence>
<organism evidence="1 2">
    <name type="scientific">Protopolystoma xenopodis</name>
    <dbReference type="NCBI Taxonomy" id="117903"/>
    <lineage>
        <taxon>Eukaryota</taxon>
        <taxon>Metazoa</taxon>
        <taxon>Spiralia</taxon>
        <taxon>Lophotrochozoa</taxon>
        <taxon>Platyhelminthes</taxon>
        <taxon>Monogenea</taxon>
        <taxon>Polyopisthocotylea</taxon>
        <taxon>Polystomatidea</taxon>
        <taxon>Polystomatidae</taxon>
        <taxon>Protopolystoma</taxon>
    </lineage>
</organism>
<sequence>MNPGRLQLAGLEFRGHAMFSHYQLPLISDALEYAWLMELTMGRLSGQVTTPELVTLINFLSSFLSTATDLENELIPSRSYELCQHSWPQEAG</sequence>
<reference evidence="1" key="1">
    <citation type="submission" date="2018-11" db="EMBL/GenBank/DDBJ databases">
        <authorList>
            <consortium name="Pathogen Informatics"/>
        </authorList>
    </citation>
    <scope>NUCLEOTIDE SEQUENCE</scope>
</reference>
<dbReference type="GO" id="GO:0098793">
    <property type="term" value="C:presynapse"/>
    <property type="evidence" value="ECO:0007669"/>
    <property type="project" value="GOC"/>
</dbReference>
<evidence type="ECO:0000313" key="1">
    <source>
        <dbReference type="EMBL" id="VEL34118.1"/>
    </source>
</evidence>
<comment type="caution">
    <text evidence="1">The sequence shown here is derived from an EMBL/GenBank/DDBJ whole genome shotgun (WGS) entry which is preliminary data.</text>
</comment>
<protein>
    <submittedName>
        <fullName evidence="1">Uncharacterized protein</fullName>
    </submittedName>
</protein>
<proteinExistence type="predicted"/>
<dbReference type="Proteomes" id="UP000784294">
    <property type="component" value="Unassembled WGS sequence"/>
</dbReference>
<dbReference type="AlphaFoldDB" id="A0A3S5BQ56"/>
<name>A0A3S5BQ56_9PLAT</name>
<dbReference type="PANTHER" id="PTHR31640">
    <property type="entry name" value="TRANSMEMBRANE PROTEIN KIAA1109"/>
    <property type="match status" value="1"/>
</dbReference>
<dbReference type="EMBL" id="CAAALY010247018">
    <property type="protein sequence ID" value="VEL34118.1"/>
    <property type="molecule type" value="Genomic_DNA"/>
</dbReference>